<comment type="caution">
    <text evidence="1">The sequence shown here is derived from an EMBL/GenBank/DDBJ whole genome shotgun (WGS) entry which is preliminary data.</text>
</comment>
<protein>
    <submittedName>
        <fullName evidence="1">Phage tail sheath family protein</fullName>
    </submittedName>
</protein>
<sequence length="481" mass="52456">MAYFHGVRVKEIPTSILATVSTTAGLPVVFGTAPVHLTKEPAKYVSKPVICYSWNEAVTALGYSADWSKYTLSEVMYSEFKLYAVKPIVFVNVLDPAKHKKSMEAAAEVVEGSAVIDNAVLLDSLQVLPDALSDAPAEINKDYTAAYNDDGQLVISILEDGSLKDAASIFIKCDVVDASMVSRDDIIGGASSDGSIKGMELIDSIYTMLSLVPGIIAAPGWSEDPVVAAVMKAKSANISELFRCICLTDVDTKEAKSYLDVNEWKNKNNYTGTNQVVCWPCVRNGDAVFHMSTHILGVIGVMDAANSDVPYQSPSNQSLQATGLCLADGTEVALSLPQANLLNSQGIMTGLNFVGGWKSWGNYTGCYPSNTDVKDCFICVRRMFDWQYQTFILQYWQKVDQALKPTLIKTIINTENIRLNGLVSRGYLLGASVQFLEDENPTTDLLAGIIRVHTKLTPPVPAQDIEDILEYDVSSFSKLFE</sequence>
<accession>A0A6I2UI19</accession>
<gene>
    <name evidence="1" type="ORF">FYJ84_09430</name>
</gene>
<dbReference type="InterPro" id="IPR052042">
    <property type="entry name" value="Tail_sheath_structural"/>
</dbReference>
<dbReference type="EMBL" id="VUNR01000018">
    <property type="protein sequence ID" value="MSU09204.1"/>
    <property type="molecule type" value="Genomic_DNA"/>
</dbReference>
<organism evidence="1 2">
    <name type="scientific">Anaerovibrio slackiae</name>
    <dbReference type="NCBI Taxonomy" id="2652309"/>
    <lineage>
        <taxon>Bacteria</taxon>
        <taxon>Bacillati</taxon>
        <taxon>Bacillota</taxon>
        <taxon>Negativicutes</taxon>
        <taxon>Selenomonadales</taxon>
        <taxon>Selenomonadaceae</taxon>
        <taxon>Anaerovibrio</taxon>
    </lineage>
</organism>
<dbReference type="PANTHER" id="PTHR35861">
    <property type="match status" value="1"/>
</dbReference>
<dbReference type="RefSeq" id="WP_154407374.1">
    <property type="nucleotide sequence ID" value="NZ_VUNR01000018.1"/>
</dbReference>
<dbReference type="GeneID" id="96779141"/>
<name>A0A6I2UI19_9FIRM</name>
<dbReference type="AlphaFoldDB" id="A0A6I2UI19"/>
<dbReference type="PANTHER" id="PTHR35861:SF2">
    <property type="entry name" value="FELS-2 PROPHAGE PROTEIN"/>
    <property type="match status" value="1"/>
</dbReference>
<evidence type="ECO:0000313" key="2">
    <source>
        <dbReference type="Proteomes" id="UP000433181"/>
    </source>
</evidence>
<dbReference type="Proteomes" id="UP000433181">
    <property type="component" value="Unassembled WGS sequence"/>
</dbReference>
<proteinExistence type="predicted"/>
<evidence type="ECO:0000313" key="1">
    <source>
        <dbReference type="EMBL" id="MSU09204.1"/>
    </source>
</evidence>
<reference evidence="1 2" key="1">
    <citation type="submission" date="2019-08" db="EMBL/GenBank/DDBJ databases">
        <title>In-depth cultivation of the pig gut microbiome towards novel bacterial diversity and tailored functional studies.</title>
        <authorList>
            <person name="Wylensek D."/>
            <person name="Hitch T.C.A."/>
            <person name="Clavel T."/>
        </authorList>
    </citation>
    <scope>NUCLEOTIDE SEQUENCE [LARGE SCALE GENOMIC DNA]</scope>
    <source>
        <strain evidence="1 2">WCA-693-APC-5D-A</strain>
    </source>
</reference>
<keyword evidence="2" id="KW-1185">Reference proteome</keyword>